<name>A0A066ZRJ4_HYDMR</name>
<comment type="subunit">
    <text evidence="5">The Tol-Pal system is composed of five core proteins: the inner membrane proteins TolA, TolQ and TolR, the periplasmic protein TolB and the outer membrane protein Pal. They form a network linking the inner and outer membranes and the peptidoglycan layer.</text>
</comment>
<keyword evidence="4 5" id="KW-0574">Periplasm</keyword>
<dbReference type="PANTHER" id="PTHR36842:SF1">
    <property type="entry name" value="PROTEIN TOLB"/>
    <property type="match status" value="1"/>
</dbReference>
<keyword evidence="5" id="KW-0131">Cell cycle</keyword>
<evidence type="ECO:0000313" key="8">
    <source>
        <dbReference type="Proteomes" id="UP000027341"/>
    </source>
</evidence>
<dbReference type="Proteomes" id="UP000027341">
    <property type="component" value="Unassembled WGS sequence"/>
</dbReference>
<dbReference type="InterPro" id="IPR007195">
    <property type="entry name" value="TolB_N"/>
</dbReference>
<comment type="subcellular location">
    <subcellularLocation>
        <location evidence="1 5">Periplasm</location>
    </subcellularLocation>
</comment>
<dbReference type="SUPFAM" id="SSF52964">
    <property type="entry name" value="TolB, N-terminal domain"/>
    <property type="match status" value="1"/>
</dbReference>
<evidence type="ECO:0000256" key="2">
    <source>
        <dbReference type="ARBA" id="ARBA00009820"/>
    </source>
</evidence>
<dbReference type="EMBL" id="JMIU01000001">
    <property type="protein sequence ID" value="KDN94894.1"/>
    <property type="molecule type" value="Genomic_DNA"/>
</dbReference>
<comment type="function">
    <text evidence="5">Part of the Tol-Pal system, which plays a role in outer membrane invagination during cell division and is important for maintaining outer membrane integrity.</text>
</comment>
<comment type="similarity">
    <text evidence="2 5">Belongs to the TolB family.</text>
</comment>
<dbReference type="NCBIfam" id="TIGR02800">
    <property type="entry name" value="propeller_TolB"/>
    <property type="match status" value="1"/>
</dbReference>
<accession>A0A066ZRJ4</accession>
<dbReference type="RefSeq" id="WP_051622930.1">
    <property type="nucleotide sequence ID" value="NZ_AP020335.1"/>
</dbReference>
<evidence type="ECO:0000256" key="5">
    <source>
        <dbReference type="HAMAP-Rule" id="MF_00671"/>
    </source>
</evidence>
<evidence type="ECO:0000256" key="3">
    <source>
        <dbReference type="ARBA" id="ARBA00022729"/>
    </source>
</evidence>
<keyword evidence="3 5" id="KW-0732">Signal</keyword>
<evidence type="ECO:0000256" key="1">
    <source>
        <dbReference type="ARBA" id="ARBA00004418"/>
    </source>
</evidence>
<comment type="caution">
    <text evidence="7">The sequence shown here is derived from an EMBL/GenBank/DDBJ whole genome shotgun (WGS) entry which is preliminary data.</text>
</comment>
<dbReference type="InterPro" id="IPR014167">
    <property type="entry name" value="Tol-Pal_TolB"/>
</dbReference>
<dbReference type="STRING" id="28885.EI16_00835"/>
<dbReference type="Gene3D" id="3.40.50.10070">
    <property type="entry name" value="TolB, N-terminal domain"/>
    <property type="match status" value="1"/>
</dbReference>
<dbReference type="Pfam" id="PF04052">
    <property type="entry name" value="TolB_N"/>
    <property type="match status" value="1"/>
</dbReference>
<organism evidence="7 8">
    <name type="scientific">Hydrogenovibrio marinus</name>
    <dbReference type="NCBI Taxonomy" id="28885"/>
    <lineage>
        <taxon>Bacteria</taxon>
        <taxon>Pseudomonadati</taxon>
        <taxon>Pseudomonadota</taxon>
        <taxon>Gammaproteobacteria</taxon>
        <taxon>Thiotrichales</taxon>
        <taxon>Piscirickettsiaceae</taxon>
        <taxon>Hydrogenovibrio</taxon>
    </lineage>
</organism>
<keyword evidence="8" id="KW-1185">Reference proteome</keyword>
<proteinExistence type="inferred from homology"/>
<dbReference type="HAMAP" id="MF_00671">
    <property type="entry name" value="TolB"/>
    <property type="match status" value="1"/>
</dbReference>
<dbReference type="Gene3D" id="2.120.10.30">
    <property type="entry name" value="TolB, C-terminal domain"/>
    <property type="match status" value="1"/>
</dbReference>
<reference evidence="7 8" key="1">
    <citation type="submission" date="2014-04" db="EMBL/GenBank/DDBJ databases">
        <title>Draft genome sequence of Hydrogenovibrio marinus MH-110, a model organism for aerobic H2 metabolism.</title>
        <authorList>
            <person name="Cha H.J."/>
            <person name="Jo B.H."/>
            <person name="Hwang B.H."/>
        </authorList>
    </citation>
    <scope>NUCLEOTIDE SEQUENCE [LARGE SCALE GENOMIC DNA]</scope>
    <source>
        <strain evidence="7 8">MH-110</strain>
    </source>
</reference>
<evidence type="ECO:0000256" key="4">
    <source>
        <dbReference type="ARBA" id="ARBA00022764"/>
    </source>
</evidence>
<dbReference type="GO" id="GO:0017038">
    <property type="term" value="P:protein import"/>
    <property type="evidence" value="ECO:0007669"/>
    <property type="project" value="InterPro"/>
</dbReference>
<evidence type="ECO:0000259" key="6">
    <source>
        <dbReference type="Pfam" id="PF04052"/>
    </source>
</evidence>
<dbReference type="InterPro" id="IPR011042">
    <property type="entry name" value="6-blade_b-propeller_TolB-like"/>
</dbReference>
<dbReference type="PANTHER" id="PTHR36842">
    <property type="entry name" value="PROTEIN TOLB HOMOLOG"/>
    <property type="match status" value="1"/>
</dbReference>
<protein>
    <recommendedName>
        <fullName evidence="5">Tol-Pal system protein TolB</fullName>
    </recommendedName>
</protein>
<dbReference type="AlphaFoldDB" id="A0A066ZRJ4"/>
<keyword evidence="5" id="KW-0132">Cell division</keyword>
<feature type="domain" description="TolB N-terminal" evidence="6">
    <location>
        <begin position="29"/>
        <end position="134"/>
    </location>
</feature>
<sequence>MSLYRINRQYRFITFAFLFAWFSIARADLTIEIDHSSDNAAPIAIVPFEWNDPNDAPPQNLAQIIGSDLYRSGKFRPIDDAKLPARPSKLEDINYPDWRALGADNMLIGSIKKNAQGNYDIEMRFVDILRQEQVIGKKWTNIPARLLRQVAHVISDMLYKELTGIRGAYNTKIAYVTLRKVDGKKQYSLEIADSDGYNAQPILKSSEPIMSPSWSPDGKKLAYVSFENGRSEIVLQSLDGKMRKIIAQFKGINGAPAWSPDGKQLALTLSKDGSADIYVMNMQTGKLRRLTRNLAIETESAWAPNGHSLFFNSDRRGKPQIFQVFLDTGEIRRISFVGSYNANPAASPDGRYVAMVNGGNSDTNGFKIGLLDLYTNDFRVITKTYLDESPSFSPNGEMILYAMNKNDKARLAVVSIDNSVTQVLSVKDGEVRAPSWGPYLDSE</sequence>
<dbReference type="GO" id="GO:0042597">
    <property type="term" value="C:periplasmic space"/>
    <property type="evidence" value="ECO:0007669"/>
    <property type="project" value="UniProtKB-SubCell"/>
</dbReference>
<dbReference type="InterPro" id="IPR011659">
    <property type="entry name" value="WD40"/>
</dbReference>
<dbReference type="Pfam" id="PF07676">
    <property type="entry name" value="PD40"/>
    <property type="match status" value="4"/>
</dbReference>
<gene>
    <name evidence="5" type="primary">tolB</name>
    <name evidence="7" type="ORF">EI16_00835</name>
</gene>
<dbReference type="GO" id="GO:0051301">
    <property type="term" value="P:cell division"/>
    <property type="evidence" value="ECO:0007669"/>
    <property type="project" value="UniProtKB-UniRule"/>
</dbReference>
<evidence type="ECO:0000313" key="7">
    <source>
        <dbReference type="EMBL" id="KDN94894.1"/>
    </source>
</evidence>
<dbReference type="SUPFAM" id="SSF69304">
    <property type="entry name" value="Tricorn protease N-terminal domain"/>
    <property type="match status" value="1"/>
</dbReference>